<dbReference type="SMART" id="SM00671">
    <property type="entry name" value="SEL1"/>
    <property type="match status" value="2"/>
</dbReference>
<dbReference type="SUPFAM" id="SSF81901">
    <property type="entry name" value="HCP-like"/>
    <property type="match status" value="1"/>
</dbReference>
<dbReference type="OrthoDB" id="2425131at2759"/>
<dbReference type="InterPro" id="IPR011990">
    <property type="entry name" value="TPR-like_helical_dom_sf"/>
</dbReference>
<dbReference type="AlphaFoldDB" id="A0A9W4SIN2"/>
<dbReference type="PANTHER" id="PTHR11102:SF160">
    <property type="entry name" value="ERAD-ASSOCIATED E3 UBIQUITIN-PROTEIN LIGASE COMPONENT HRD3"/>
    <property type="match status" value="1"/>
</dbReference>
<reference evidence="2" key="1">
    <citation type="submission" date="2022-08" db="EMBL/GenBank/DDBJ databases">
        <authorList>
            <person name="Kallberg Y."/>
            <person name="Tangrot J."/>
            <person name="Rosling A."/>
        </authorList>
    </citation>
    <scope>NUCLEOTIDE SEQUENCE</scope>
    <source>
        <strain evidence="2">Wild A</strain>
    </source>
</reference>
<dbReference type="Proteomes" id="UP001153678">
    <property type="component" value="Unassembled WGS sequence"/>
</dbReference>
<accession>A0A9W4SIN2</accession>
<dbReference type="PANTHER" id="PTHR11102">
    <property type="entry name" value="SEL-1-LIKE PROTEIN"/>
    <property type="match status" value="1"/>
</dbReference>
<sequence>EDVSSGTYGNVSRANWKGSIMALKHSYNLTIKEIFNEDWNLASIYNECDSDILYQAEKLTLEVFDKEDDINVLIDKPIKLLIKTHDEGNNLMPINALLIIKNYNEAIKLFLSASEDYPITQVYLANYKSLDKAFYWYQRAANNGNLCGLFNLGRCNELGIGIEKNEKETFKIFKELAENGYDNAKFYLGYFYNQEVNKEIVFKLYNEDTNKKVSNMQNIESLYENADKMNDLDNVNYWYHKAAEHDNKCALYKLGCLEAQYEVGYFYDNGIEIDP</sequence>
<organism evidence="2 3">
    <name type="scientific">Funneliformis geosporum</name>
    <dbReference type="NCBI Taxonomy" id="1117311"/>
    <lineage>
        <taxon>Eukaryota</taxon>
        <taxon>Fungi</taxon>
        <taxon>Fungi incertae sedis</taxon>
        <taxon>Mucoromycota</taxon>
        <taxon>Glomeromycotina</taxon>
        <taxon>Glomeromycetes</taxon>
        <taxon>Glomerales</taxon>
        <taxon>Glomeraceae</taxon>
        <taxon>Funneliformis</taxon>
    </lineage>
</organism>
<name>A0A9W4SIN2_9GLOM</name>
<gene>
    <name evidence="2" type="ORF">FWILDA_LOCUS4770</name>
</gene>
<evidence type="ECO:0000313" key="3">
    <source>
        <dbReference type="Proteomes" id="UP001153678"/>
    </source>
</evidence>
<comment type="similarity">
    <text evidence="1">Belongs to the sel-1 family.</text>
</comment>
<evidence type="ECO:0000256" key="1">
    <source>
        <dbReference type="ARBA" id="ARBA00038101"/>
    </source>
</evidence>
<dbReference type="InterPro" id="IPR050767">
    <property type="entry name" value="Sel1_AlgK"/>
</dbReference>
<evidence type="ECO:0000313" key="2">
    <source>
        <dbReference type="EMBL" id="CAI2170820.1"/>
    </source>
</evidence>
<keyword evidence="3" id="KW-1185">Reference proteome</keyword>
<dbReference type="Pfam" id="PF08238">
    <property type="entry name" value="Sel1"/>
    <property type="match status" value="5"/>
</dbReference>
<feature type="non-terminal residue" evidence="2">
    <location>
        <position position="275"/>
    </location>
</feature>
<dbReference type="InterPro" id="IPR006597">
    <property type="entry name" value="Sel1-like"/>
</dbReference>
<dbReference type="Gene3D" id="1.25.40.10">
    <property type="entry name" value="Tetratricopeptide repeat domain"/>
    <property type="match status" value="1"/>
</dbReference>
<proteinExistence type="inferred from homology"/>
<comment type="caution">
    <text evidence="2">The sequence shown here is derived from an EMBL/GenBank/DDBJ whole genome shotgun (WGS) entry which is preliminary data.</text>
</comment>
<protein>
    <submittedName>
        <fullName evidence="2">8165_t:CDS:1</fullName>
    </submittedName>
</protein>
<dbReference type="EMBL" id="CAMKVN010000746">
    <property type="protein sequence ID" value="CAI2170820.1"/>
    <property type="molecule type" value="Genomic_DNA"/>
</dbReference>